<reference evidence="4" key="1">
    <citation type="submission" date="2016-10" db="EMBL/GenBank/DDBJ databases">
        <authorList>
            <person name="Varghese N."/>
            <person name="Submissions S."/>
        </authorList>
    </citation>
    <scope>NUCLEOTIDE SEQUENCE [LARGE SCALE GENOMIC DNA]</scope>
    <source>
        <strain evidence="4">MPL-11</strain>
    </source>
</reference>
<dbReference type="GO" id="GO:0005524">
    <property type="term" value="F:ATP binding"/>
    <property type="evidence" value="ECO:0007669"/>
    <property type="project" value="UniProtKB-UniRule"/>
</dbReference>
<proteinExistence type="predicted"/>
<dbReference type="InterPro" id="IPR011761">
    <property type="entry name" value="ATP-grasp"/>
</dbReference>
<dbReference type="InterPro" id="IPR013815">
    <property type="entry name" value="ATP_grasp_subdomain_1"/>
</dbReference>
<dbReference type="GO" id="GO:0046872">
    <property type="term" value="F:metal ion binding"/>
    <property type="evidence" value="ECO:0007669"/>
    <property type="project" value="InterPro"/>
</dbReference>
<dbReference type="OrthoDB" id="5420347at2"/>
<evidence type="ECO:0000313" key="3">
    <source>
        <dbReference type="EMBL" id="SDQ45953.1"/>
    </source>
</evidence>
<evidence type="ECO:0000313" key="4">
    <source>
        <dbReference type="Proteomes" id="UP000199481"/>
    </source>
</evidence>
<gene>
    <name evidence="3" type="ORF">SAMN04487752_2384</name>
</gene>
<accession>A0A1H1B227</accession>
<sequence>MPTSIELQPFIPIILGGNLGAYSTARSFYEAYNTTSLVLCTMITGPIDHSIFIDPIIEPNMMQPEVLGKLLNAIENRYPNTKKIVLASTDNYVELIINHKILFPVSWVIPYVDKELFYPATNKASFYKICEQEGVPYPKTLVITDYEAVLPFDFPIIIKPADSMKYHSIDFPGKEKVYICKNQESYKKIIQNIKDNGYDDEIILQEYIAGDDSFVGVATVYSSHSTGEVKVVSFGQTLLEDHTPSAIGNHLAILTKKDDQIVRDVKKLVKATGWTGFSNYDVKYDSRDQTYKFFELNARLGRSNYYVTAAGKNTATYYVKDFIENQSIDYSVADKQILYSTVPKKLLLDNIQSNELKKIVRQLYKSKEVYHPLASQEEPSMKRKLYVTIATLNYFKKFKVYPQPPQLYDPI</sequence>
<dbReference type="GO" id="GO:0016874">
    <property type="term" value="F:ligase activity"/>
    <property type="evidence" value="ECO:0007669"/>
    <property type="project" value="UniProtKB-KW"/>
</dbReference>
<keyword evidence="1" id="KW-0547">Nucleotide-binding</keyword>
<dbReference type="SUPFAM" id="SSF56059">
    <property type="entry name" value="Glutathione synthetase ATP-binding domain-like"/>
    <property type="match status" value="1"/>
</dbReference>
<protein>
    <submittedName>
        <fullName evidence="3">D-aspartate ligase</fullName>
    </submittedName>
</protein>
<dbReference type="Gene3D" id="3.30.1490.20">
    <property type="entry name" value="ATP-grasp fold, A domain"/>
    <property type="match status" value="1"/>
</dbReference>
<evidence type="ECO:0000256" key="1">
    <source>
        <dbReference type="PROSITE-ProRule" id="PRU00409"/>
    </source>
</evidence>
<dbReference type="Gene3D" id="3.30.470.20">
    <property type="entry name" value="ATP-grasp fold, B domain"/>
    <property type="match status" value="1"/>
</dbReference>
<dbReference type="InterPro" id="IPR003806">
    <property type="entry name" value="ATP-grasp_PylC-type"/>
</dbReference>
<feature type="domain" description="ATP-grasp" evidence="2">
    <location>
        <begin position="127"/>
        <end position="323"/>
    </location>
</feature>
<evidence type="ECO:0000259" key="2">
    <source>
        <dbReference type="PROSITE" id="PS50975"/>
    </source>
</evidence>
<dbReference type="Proteomes" id="UP000199481">
    <property type="component" value="Unassembled WGS sequence"/>
</dbReference>
<keyword evidence="3" id="KW-0436">Ligase</keyword>
<organism evidence="3 4">
    <name type="scientific">Carnobacterium viridans</name>
    <dbReference type="NCBI Taxonomy" id="174587"/>
    <lineage>
        <taxon>Bacteria</taxon>
        <taxon>Bacillati</taxon>
        <taxon>Bacillota</taxon>
        <taxon>Bacilli</taxon>
        <taxon>Lactobacillales</taxon>
        <taxon>Carnobacteriaceae</taxon>
        <taxon>Carnobacterium</taxon>
    </lineage>
</organism>
<dbReference type="PROSITE" id="PS50975">
    <property type="entry name" value="ATP_GRASP"/>
    <property type="match status" value="1"/>
</dbReference>
<keyword evidence="4" id="KW-1185">Reference proteome</keyword>
<dbReference type="RefSeq" id="WP_089978116.1">
    <property type="nucleotide sequence ID" value="NZ_CP084916.1"/>
</dbReference>
<dbReference type="AlphaFoldDB" id="A0A1H1B227"/>
<dbReference type="Pfam" id="PF02655">
    <property type="entry name" value="ATP-grasp_3"/>
    <property type="match status" value="1"/>
</dbReference>
<name>A0A1H1B227_9LACT</name>
<keyword evidence="1" id="KW-0067">ATP-binding</keyword>
<dbReference type="EMBL" id="FNJW01000008">
    <property type="protein sequence ID" value="SDQ45953.1"/>
    <property type="molecule type" value="Genomic_DNA"/>
</dbReference>